<feature type="chain" id="PRO_5030641811" description="Kringle domain-containing protein" evidence="1">
    <location>
        <begin position="19"/>
        <end position="238"/>
    </location>
</feature>
<proteinExistence type="predicted"/>
<sequence>MPRLLLPALLATLGRAHGLDDETALLQTSSVSVAESCKCLNWKEAYGSSKVECGAGLELTDKELKTHPDNELCHEVAEKPGLSFFLNADHGYCMIAEKVEGPQKKDYPGSWCYVDSSCQQRNGGKAVNDAVSYKMCQDGAGETLGELPPRDLFALSERLFKQGAVSDSEKLTLMAYDWAGPPAAEGSLLDVKYDASAKPLIGAGRVEDVFVVVYKDEVWEVHDGPVGECKHGCSGKTS</sequence>
<keyword evidence="1" id="KW-0732">Signal</keyword>
<reference evidence="2" key="1">
    <citation type="submission" date="2021-01" db="EMBL/GenBank/DDBJ databases">
        <authorList>
            <person name="Corre E."/>
            <person name="Pelletier E."/>
            <person name="Niang G."/>
            <person name="Scheremetjew M."/>
            <person name="Finn R."/>
            <person name="Kale V."/>
            <person name="Holt S."/>
            <person name="Cochrane G."/>
            <person name="Meng A."/>
            <person name="Brown T."/>
            <person name="Cohen L."/>
        </authorList>
    </citation>
    <scope>NUCLEOTIDE SEQUENCE</scope>
    <source>
        <strain evidence="2">OF101</strain>
    </source>
</reference>
<evidence type="ECO:0008006" key="3">
    <source>
        <dbReference type="Google" id="ProtNLM"/>
    </source>
</evidence>
<evidence type="ECO:0000256" key="1">
    <source>
        <dbReference type="SAM" id="SignalP"/>
    </source>
</evidence>
<organism evidence="2">
    <name type="scientific">Alexandrium catenella</name>
    <name type="common">Red tide dinoflagellate</name>
    <name type="synonym">Gonyaulax catenella</name>
    <dbReference type="NCBI Taxonomy" id="2925"/>
    <lineage>
        <taxon>Eukaryota</taxon>
        <taxon>Sar</taxon>
        <taxon>Alveolata</taxon>
        <taxon>Dinophyceae</taxon>
        <taxon>Gonyaulacales</taxon>
        <taxon>Pyrocystaceae</taxon>
        <taxon>Alexandrium</taxon>
    </lineage>
</organism>
<dbReference type="EMBL" id="HBGE01082198">
    <property type="protein sequence ID" value="CAD9172279.1"/>
    <property type="molecule type" value="Transcribed_RNA"/>
</dbReference>
<dbReference type="AlphaFoldDB" id="A0A7S1WJR0"/>
<name>A0A7S1WJR0_ALECA</name>
<gene>
    <name evidence="2" type="ORF">ACAT0790_LOCUS49048</name>
</gene>
<accession>A0A7S1WJR0</accession>
<evidence type="ECO:0000313" key="2">
    <source>
        <dbReference type="EMBL" id="CAD9172279.1"/>
    </source>
</evidence>
<protein>
    <recommendedName>
        <fullName evidence="3">Kringle domain-containing protein</fullName>
    </recommendedName>
</protein>
<feature type="signal peptide" evidence="1">
    <location>
        <begin position="1"/>
        <end position="18"/>
    </location>
</feature>